<dbReference type="Proteomes" id="UP001223520">
    <property type="component" value="Plasmid unnamed1"/>
</dbReference>
<evidence type="ECO:0000313" key="2">
    <source>
        <dbReference type="EMBL" id="WGV29199.1"/>
    </source>
</evidence>
<geneLocation type="plasmid" evidence="2 3">
    <name>unnamed1</name>
</geneLocation>
<name>A0AAJ6NZ64_9CYAN</name>
<reference evidence="2 3" key="1">
    <citation type="journal article" date="2023" name="Limnol Oceanogr Lett">
        <title>Environmental adaptations by the intertidal Antarctic cyanobacterium Halotia branconii CENA392 as revealed using long-read genome sequencing.</title>
        <authorList>
            <person name="Dextro R.B."/>
            <person name="Delbaje E."/>
            <person name="Freitas P.N.N."/>
            <person name="Geraldes V."/>
            <person name="Pinto E."/>
            <person name="Long P.F."/>
            <person name="Fiore M.F."/>
        </authorList>
    </citation>
    <scope>NUCLEOTIDE SEQUENCE [LARGE SCALE GENOMIC DNA]</scope>
    <source>
        <strain evidence="2 3">CENA392</strain>
        <plasmid evidence="2 3">unnamed1</plasmid>
    </source>
</reference>
<feature type="transmembrane region" description="Helical" evidence="1">
    <location>
        <begin position="67"/>
        <end position="89"/>
    </location>
</feature>
<feature type="transmembrane region" description="Helical" evidence="1">
    <location>
        <begin position="21"/>
        <end position="47"/>
    </location>
</feature>
<protein>
    <submittedName>
        <fullName evidence="2">Uncharacterized protein</fullName>
    </submittedName>
</protein>
<dbReference type="AlphaFoldDB" id="A0AAJ6NZ64"/>
<dbReference type="KEGG" id="hbq:QI031_30830"/>
<keyword evidence="1" id="KW-1133">Transmembrane helix</keyword>
<organism evidence="2 3">
    <name type="scientific">Halotia branconii CENA392</name>
    <dbReference type="NCBI Taxonomy" id="1539056"/>
    <lineage>
        <taxon>Bacteria</taxon>
        <taxon>Bacillati</taxon>
        <taxon>Cyanobacteriota</taxon>
        <taxon>Cyanophyceae</taxon>
        <taxon>Nostocales</taxon>
        <taxon>Nodulariaceae</taxon>
        <taxon>Halotia</taxon>
    </lineage>
</organism>
<accession>A0AAJ6NZ64</accession>
<proteinExistence type="predicted"/>
<evidence type="ECO:0000313" key="3">
    <source>
        <dbReference type="Proteomes" id="UP001223520"/>
    </source>
</evidence>
<keyword evidence="1" id="KW-0472">Membrane</keyword>
<dbReference type="RefSeq" id="WP_281486392.1">
    <property type="nucleotide sequence ID" value="NZ_CP124544.1"/>
</dbReference>
<dbReference type="EMBL" id="CP124544">
    <property type="protein sequence ID" value="WGV29199.1"/>
    <property type="molecule type" value="Genomic_DNA"/>
</dbReference>
<gene>
    <name evidence="2" type="ORF">QI031_30830</name>
</gene>
<evidence type="ECO:0000256" key="1">
    <source>
        <dbReference type="SAM" id="Phobius"/>
    </source>
</evidence>
<keyword evidence="3" id="KW-1185">Reference proteome</keyword>
<sequence>MRDRRTIKRHKILKVIDKTIEAILIGSLLTTGFLGVAALGCYGIAIIDANSEPTILRLHDWKAQTNVCLGGMTVAFSVFLGSAILGGMLSDDVDYK</sequence>
<keyword evidence="2" id="KW-0614">Plasmid</keyword>
<keyword evidence="1" id="KW-0812">Transmembrane</keyword>